<organism evidence="1 2">
    <name type="scientific">Legionella geestiana</name>
    <dbReference type="NCBI Taxonomy" id="45065"/>
    <lineage>
        <taxon>Bacteria</taxon>
        <taxon>Pseudomonadati</taxon>
        <taxon>Pseudomonadota</taxon>
        <taxon>Gammaproteobacteria</taxon>
        <taxon>Legionellales</taxon>
        <taxon>Legionellaceae</taxon>
        <taxon>Legionella</taxon>
    </lineage>
</organism>
<dbReference type="EMBL" id="LNYC01000003">
    <property type="protein sequence ID" value="KTD04493.1"/>
    <property type="molecule type" value="Genomic_DNA"/>
</dbReference>
<gene>
    <name evidence="1" type="ORF">Lgee_0103</name>
</gene>
<accession>A0A0W0UA27</accession>
<reference evidence="1 2" key="1">
    <citation type="submission" date="2015-11" db="EMBL/GenBank/DDBJ databases">
        <title>Genomic analysis of 38 Legionella species identifies large and diverse effector repertoires.</title>
        <authorList>
            <person name="Burstein D."/>
            <person name="Amaro F."/>
            <person name="Zusman T."/>
            <person name="Lifshitz Z."/>
            <person name="Cohen O."/>
            <person name="Gilbert J.A."/>
            <person name="Pupko T."/>
            <person name="Shuman H.A."/>
            <person name="Segal G."/>
        </authorList>
    </citation>
    <scope>NUCLEOTIDE SEQUENCE [LARGE SCALE GENOMIC DNA]</scope>
    <source>
        <strain evidence="1 2">ATCC 49504</strain>
    </source>
</reference>
<keyword evidence="2" id="KW-1185">Reference proteome</keyword>
<dbReference type="AlphaFoldDB" id="A0A0W0UA27"/>
<protein>
    <submittedName>
        <fullName evidence="1">Uncharacterized protein</fullName>
    </submittedName>
</protein>
<evidence type="ECO:0000313" key="2">
    <source>
        <dbReference type="Proteomes" id="UP000054785"/>
    </source>
</evidence>
<evidence type="ECO:0000313" key="1">
    <source>
        <dbReference type="EMBL" id="KTD04493.1"/>
    </source>
</evidence>
<proteinExistence type="predicted"/>
<sequence length="238" mass="27200">MASRPDFFKVPPESSEAPRDFKTYFDTEFRKTFPEAEALLEIFQHLPASWMEPVFWALGRLYKDIQMERLAPLFAEDIHAPLNLGPSLQMALTSSLGITEIRYQRLLTTWITTHMPSKPAIDTALPAERAAKEEPQPLERLEALNRPMADLIACLLLRGRIPQLGSKNLEKAEVFLEKAALDPKLAKICDYLRRNPKCEVRPLDSSSTDVTLWNFSNEVYQDAVTEYECMLEQCSHSV</sequence>
<dbReference type="PATRIC" id="fig|45065.4.peg.114"/>
<dbReference type="Proteomes" id="UP000054785">
    <property type="component" value="Unassembled WGS sequence"/>
</dbReference>
<name>A0A0W0UA27_9GAMM</name>
<dbReference type="RefSeq" id="WP_028386220.1">
    <property type="nucleotide sequence ID" value="NZ_CAAAHN010000012.1"/>
</dbReference>
<comment type="caution">
    <text evidence="1">The sequence shown here is derived from an EMBL/GenBank/DDBJ whole genome shotgun (WGS) entry which is preliminary data.</text>
</comment>